<feature type="domain" description="Glycosyltransferase subfamily 4-like N-terminal" evidence="2">
    <location>
        <begin position="24"/>
        <end position="178"/>
    </location>
</feature>
<proteinExistence type="predicted"/>
<dbReference type="Proteomes" id="UP000193431">
    <property type="component" value="Chromosome"/>
</dbReference>
<accession>A0A1W6MG21</accession>
<dbReference type="STRING" id="331648.BST97_00180"/>
<evidence type="ECO:0000259" key="2">
    <source>
        <dbReference type="Pfam" id="PF13439"/>
    </source>
</evidence>
<dbReference type="Pfam" id="PF00534">
    <property type="entry name" value="Glycos_transf_1"/>
    <property type="match status" value="1"/>
</dbReference>
<organism evidence="3 4">
    <name type="scientific">Nonlabens spongiae</name>
    <dbReference type="NCBI Taxonomy" id="331648"/>
    <lineage>
        <taxon>Bacteria</taxon>
        <taxon>Pseudomonadati</taxon>
        <taxon>Bacteroidota</taxon>
        <taxon>Flavobacteriia</taxon>
        <taxon>Flavobacteriales</taxon>
        <taxon>Flavobacteriaceae</taxon>
        <taxon>Nonlabens</taxon>
    </lineage>
</organism>
<evidence type="ECO:0000313" key="3">
    <source>
        <dbReference type="EMBL" id="ARN76545.1"/>
    </source>
</evidence>
<dbReference type="SUPFAM" id="SSF53756">
    <property type="entry name" value="UDP-Glycosyltransferase/glycogen phosphorylase"/>
    <property type="match status" value="1"/>
</dbReference>
<keyword evidence="4" id="KW-1185">Reference proteome</keyword>
<dbReference type="InterPro" id="IPR001296">
    <property type="entry name" value="Glyco_trans_1"/>
</dbReference>
<gene>
    <name evidence="3" type="ORF">BST97_00180</name>
</gene>
<dbReference type="AlphaFoldDB" id="A0A1W6MG21"/>
<evidence type="ECO:0000259" key="1">
    <source>
        <dbReference type="Pfam" id="PF00534"/>
    </source>
</evidence>
<sequence>MILENSNECQKHVLILTSEFPPLPGGIGQHAFDLAKHLSNFYEVKVIADQRSVEGNEEAEFDKQQKFQIQRVQRNQLILWTYLKRIVSSNRSFSRFDLVIATGKFSLWQIHILKLLKGSKPVISIIHGSEVLLPSKYARKLTDTALKKSDMVVAVSNYTLDLVSHLKLKDSIVIPNGISSVQDYRKKEIGKETLHLITVGNLTQRKGQHNVIKALPEILKQFPHTHYHCVGLPTNLDQDKALAQKLGVLNHVTFHGRLDEVKKNERYEASHIFLMLSEKTSTGDVEGFGIAILEANAYSIPAIGSKGCGIEDAIDHGKSGLLVNPHDSEDVAGAITTLMHDYEEYQFNAHSHVQKFTWNSIIKSYNQIIDKLCA</sequence>
<dbReference type="CDD" id="cd03801">
    <property type="entry name" value="GT4_PimA-like"/>
    <property type="match status" value="1"/>
</dbReference>
<dbReference type="InterPro" id="IPR028098">
    <property type="entry name" value="Glyco_trans_4-like_N"/>
</dbReference>
<dbReference type="OrthoDB" id="9811239at2"/>
<protein>
    <recommendedName>
        <fullName evidence="5">Glycosyltransferase</fullName>
    </recommendedName>
</protein>
<evidence type="ECO:0000313" key="4">
    <source>
        <dbReference type="Proteomes" id="UP000193431"/>
    </source>
</evidence>
<reference evidence="3 4" key="1">
    <citation type="submission" date="2016-11" db="EMBL/GenBank/DDBJ databases">
        <title>Trade-off between light-utilization and light-protection in marine flavobacteria.</title>
        <authorList>
            <person name="Kumagai Y."/>
        </authorList>
    </citation>
    <scope>NUCLEOTIDE SEQUENCE [LARGE SCALE GENOMIC DNA]</scope>
    <source>
        <strain evidence="3 4">JCM 13191</strain>
    </source>
</reference>
<dbReference type="GO" id="GO:0016757">
    <property type="term" value="F:glycosyltransferase activity"/>
    <property type="evidence" value="ECO:0007669"/>
    <property type="project" value="InterPro"/>
</dbReference>
<dbReference type="RefSeq" id="WP_085765347.1">
    <property type="nucleotide sequence ID" value="NZ_CP019344.1"/>
</dbReference>
<dbReference type="Gene3D" id="3.40.50.2000">
    <property type="entry name" value="Glycogen Phosphorylase B"/>
    <property type="match status" value="2"/>
</dbReference>
<dbReference type="Pfam" id="PF13439">
    <property type="entry name" value="Glyco_transf_4"/>
    <property type="match status" value="1"/>
</dbReference>
<evidence type="ECO:0008006" key="5">
    <source>
        <dbReference type="Google" id="ProtNLM"/>
    </source>
</evidence>
<name>A0A1W6MG21_9FLAO</name>
<dbReference type="EMBL" id="CP019344">
    <property type="protein sequence ID" value="ARN76545.1"/>
    <property type="molecule type" value="Genomic_DNA"/>
</dbReference>
<feature type="domain" description="Glycosyl transferase family 1" evidence="1">
    <location>
        <begin position="185"/>
        <end position="345"/>
    </location>
</feature>
<dbReference type="PANTHER" id="PTHR12526">
    <property type="entry name" value="GLYCOSYLTRANSFERASE"/>
    <property type="match status" value="1"/>
</dbReference>